<organism evidence="1 2">
    <name type="scientific">Thelephora ganbajun</name>
    <name type="common">Ganba fungus</name>
    <dbReference type="NCBI Taxonomy" id="370292"/>
    <lineage>
        <taxon>Eukaryota</taxon>
        <taxon>Fungi</taxon>
        <taxon>Dikarya</taxon>
        <taxon>Basidiomycota</taxon>
        <taxon>Agaricomycotina</taxon>
        <taxon>Agaricomycetes</taxon>
        <taxon>Thelephorales</taxon>
        <taxon>Thelephoraceae</taxon>
        <taxon>Thelephora</taxon>
    </lineage>
</organism>
<dbReference type="Proteomes" id="UP000886501">
    <property type="component" value="Unassembled WGS sequence"/>
</dbReference>
<name>A0ACB6ZN06_THEGA</name>
<comment type="caution">
    <text evidence="1">The sequence shown here is derived from an EMBL/GenBank/DDBJ whole genome shotgun (WGS) entry which is preliminary data.</text>
</comment>
<gene>
    <name evidence="1" type="ORF">BDM02DRAFT_3092164</name>
</gene>
<evidence type="ECO:0000313" key="1">
    <source>
        <dbReference type="EMBL" id="KAF9650982.1"/>
    </source>
</evidence>
<evidence type="ECO:0000313" key="2">
    <source>
        <dbReference type="Proteomes" id="UP000886501"/>
    </source>
</evidence>
<proteinExistence type="predicted"/>
<reference evidence="1" key="2">
    <citation type="journal article" date="2020" name="Nat. Commun.">
        <title>Large-scale genome sequencing of mycorrhizal fungi provides insights into the early evolution of symbiotic traits.</title>
        <authorList>
            <person name="Miyauchi S."/>
            <person name="Kiss E."/>
            <person name="Kuo A."/>
            <person name="Drula E."/>
            <person name="Kohler A."/>
            <person name="Sanchez-Garcia M."/>
            <person name="Morin E."/>
            <person name="Andreopoulos B."/>
            <person name="Barry K.W."/>
            <person name="Bonito G."/>
            <person name="Buee M."/>
            <person name="Carver A."/>
            <person name="Chen C."/>
            <person name="Cichocki N."/>
            <person name="Clum A."/>
            <person name="Culley D."/>
            <person name="Crous P.W."/>
            <person name="Fauchery L."/>
            <person name="Girlanda M."/>
            <person name="Hayes R.D."/>
            <person name="Keri Z."/>
            <person name="LaButti K."/>
            <person name="Lipzen A."/>
            <person name="Lombard V."/>
            <person name="Magnuson J."/>
            <person name="Maillard F."/>
            <person name="Murat C."/>
            <person name="Nolan M."/>
            <person name="Ohm R.A."/>
            <person name="Pangilinan J."/>
            <person name="Pereira M.F."/>
            <person name="Perotto S."/>
            <person name="Peter M."/>
            <person name="Pfister S."/>
            <person name="Riley R."/>
            <person name="Sitrit Y."/>
            <person name="Stielow J.B."/>
            <person name="Szollosi G."/>
            <person name="Zifcakova L."/>
            <person name="Stursova M."/>
            <person name="Spatafora J.W."/>
            <person name="Tedersoo L."/>
            <person name="Vaario L.M."/>
            <person name="Yamada A."/>
            <person name="Yan M."/>
            <person name="Wang P."/>
            <person name="Xu J."/>
            <person name="Bruns T."/>
            <person name="Baldrian P."/>
            <person name="Vilgalys R."/>
            <person name="Dunand C."/>
            <person name="Henrissat B."/>
            <person name="Grigoriev I.V."/>
            <person name="Hibbett D."/>
            <person name="Nagy L.G."/>
            <person name="Martin F.M."/>
        </authorList>
    </citation>
    <scope>NUCLEOTIDE SEQUENCE</scope>
    <source>
        <strain evidence="1">P2</strain>
    </source>
</reference>
<protein>
    <submittedName>
        <fullName evidence="1">Uncharacterized protein</fullName>
    </submittedName>
</protein>
<keyword evidence="2" id="KW-1185">Reference proteome</keyword>
<dbReference type="EMBL" id="MU117979">
    <property type="protein sequence ID" value="KAF9650982.1"/>
    <property type="molecule type" value="Genomic_DNA"/>
</dbReference>
<accession>A0ACB6ZN06</accession>
<reference evidence="1" key="1">
    <citation type="submission" date="2019-10" db="EMBL/GenBank/DDBJ databases">
        <authorList>
            <consortium name="DOE Joint Genome Institute"/>
            <person name="Kuo A."/>
            <person name="Miyauchi S."/>
            <person name="Kiss E."/>
            <person name="Drula E."/>
            <person name="Kohler A."/>
            <person name="Sanchez-Garcia M."/>
            <person name="Andreopoulos B."/>
            <person name="Barry K.W."/>
            <person name="Bonito G."/>
            <person name="Buee M."/>
            <person name="Carver A."/>
            <person name="Chen C."/>
            <person name="Cichocki N."/>
            <person name="Clum A."/>
            <person name="Culley D."/>
            <person name="Crous P.W."/>
            <person name="Fauchery L."/>
            <person name="Girlanda M."/>
            <person name="Hayes R."/>
            <person name="Keri Z."/>
            <person name="Labutti K."/>
            <person name="Lipzen A."/>
            <person name="Lombard V."/>
            <person name="Magnuson J."/>
            <person name="Maillard F."/>
            <person name="Morin E."/>
            <person name="Murat C."/>
            <person name="Nolan M."/>
            <person name="Ohm R."/>
            <person name="Pangilinan J."/>
            <person name="Pereira M."/>
            <person name="Perotto S."/>
            <person name="Peter M."/>
            <person name="Riley R."/>
            <person name="Sitrit Y."/>
            <person name="Stielow B."/>
            <person name="Szollosi G."/>
            <person name="Zifcakova L."/>
            <person name="Stursova M."/>
            <person name="Spatafora J.W."/>
            <person name="Tedersoo L."/>
            <person name="Vaario L.-M."/>
            <person name="Yamada A."/>
            <person name="Yan M."/>
            <person name="Wang P."/>
            <person name="Xu J."/>
            <person name="Bruns T."/>
            <person name="Baldrian P."/>
            <person name="Vilgalys R."/>
            <person name="Henrissat B."/>
            <person name="Grigoriev I.V."/>
            <person name="Hibbett D."/>
            <person name="Nagy L.G."/>
            <person name="Martin F.M."/>
        </authorList>
    </citation>
    <scope>NUCLEOTIDE SEQUENCE</scope>
    <source>
        <strain evidence="1">P2</strain>
    </source>
</reference>
<sequence length="182" mass="19951">MSARSRQGYKNALSLLAARTGTPLPSLIVSFAILHEITAIVPLAGLFFGAKCLGVGERLVESIRAKTHTDTTPPDQSLTIEWVQRVGTWIDEGEAWTEKVGRRYGLFGYPKTPKGAKFEPTEGERRPGVAGDVANAVFAYTATKALVPVRLGVSFYLSPAFSRRVIEPIRQGFMFVLRRGRA</sequence>